<gene>
    <name evidence="2" type="ORF">TNCT_313981</name>
</gene>
<keyword evidence="1" id="KW-0812">Transmembrane</keyword>
<organism evidence="2 3">
    <name type="scientific">Trichonephila clavata</name>
    <name type="common">Joro spider</name>
    <name type="synonym">Nephila clavata</name>
    <dbReference type="NCBI Taxonomy" id="2740835"/>
    <lineage>
        <taxon>Eukaryota</taxon>
        <taxon>Metazoa</taxon>
        <taxon>Ecdysozoa</taxon>
        <taxon>Arthropoda</taxon>
        <taxon>Chelicerata</taxon>
        <taxon>Arachnida</taxon>
        <taxon>Araneae</taxon>
        <taxon>Araneomorphae</taxon>
        <taxon>Entelegynae</taxon>
        <taxon>Araneoidea</taxon>
        <taxon>Nephilidae</taxon>
        <taxon>Trichonephila</taxon>
    </lineage>
</organism>
<feature type="transmembrane region" description="Helical" evidence="1">
    <location>
        <begin position="20"/>
        <end position="38"/>
    </location>
</feature>
<keyword evidence="3" id="KW-1185">Reference proteome</keyword>
<sequence>MDRQTNLEQFFCKSYMEWRLWLLAFKFVIYICLVRKTYREHADHGRVDLKWEVLSDISCLHPSGKLHQKYCSRVEALGDVEFHPHTVGPLQSHVSPSKWSGAAVVSCATQTIISAVGEVMTWSYNPCSSIVTVDLIVHQASSSYLS</sequence>
<keyword evidence="1" id="KW-0472">Membrane</keyword>
<keyword evidence="1" id="KW-1133">Transmembrane helix</keyword>
<accession>A0A8X6FUZ8</accession>
<evidence type="ECO:0000313" key="2">
    <source>
        <dbReference type="EMBL" id="GFQ67768.1"/>
    </source>
</evidence>
<proteinExistence type="predicted"/>
<protein>
    <submittedName>
        <fullName evidence="2">Uncharacterized protein</fullName>
    </submittedName>
</protein>
<dbReference type="AlphaFoldDB" id="A0A8X6FUZ8"/>
<evidence type="ECO:0000313" key="3">
    <source>
        <dbReference type="Proteomes" id="UP000887116"/>
    </source>
</evidence>
<dbReference type="Proteomes" id="UP000887116">
    <property type="component" value="Unassembled WGS sequence"/>
</dbReference>
<comment type="caution">
    <text evidence="2">The sequence shown here is derived from an EMBL/GenBank/DDBJ whole genome shotgun (WGS) entry which is preliminary data.</text>
</comment>
<dbReference type="EMBL" id="BMAO01010525">
    <property type="protein sequence ID" value="GFQ67768.1"/>
    <property type="molecule type" value="Genomic_DNA"/>
</dbReference>
<evidence type="ECO:0000256" key="1">
    <source>
        <dbReference type="SAM" id="Phobius"/>
    </source>
</evidence>
<reference evidence="2" key="1">
    <citation type="submission" date="2020-07" db="EMBL/GenBank/DDBJ databases">
        <title>Multicomponent nature underlies the extraordinary mechanical properties of spider dragline silk.</title>
        <authorList>
            <person name="Kono N."/>
            <person name="Nakamura H."/>
            <person name="Mori M."/>
            <person name="Yoshida Y."/>
            <person name="Ohtoshi R."/>
            <person name="Malay A.D."/>
            <person name="Moran D.A.P."/>
            <person name="Tomita M."/>
            <person name="Numata K."/>
            <person name="Arakawa K."/>
        </authorList>
    </citation>
    <scope>NUCLEOTIDE SEQUENCE</scope>
</reference>
<name>A0A8X6FUZ8_TRICU</name>